<protein>
    <submittedName>
        <fullName evidence="1">Uncharacterized protein</fullName>
    </submittedName>
</protein>
<sequence>MRKIRRVLDVTGRIFDQVDFTESTIFFQAHRELPQITEIEVWGLTLKGMQNDEDQYVSGIASISFEGVTSVLLEVSIYQPDGNSFLKVNNDKLLKLSKSWGEPLANEKYQYSLAGVLDWPSGYCQLGIHATGKVTVCFEPNDCVSSGNYVKNPEKYTYKGK</sequence>
<evidence type="ECO:0000313" key="2">
    <source>
        <dbReference type="Proteomes" id="UP001056500"/>
    </source>
</evidence>
<organism evidence="1 2">
    <name type="scientific">Brevibacillus ruminantium</name>
    <dbReference type="NCBI Taxonomy" id="2950604"/>
    <lineage>
        <taxon>Bacteria</taxon>
        <taxon>Bacillati</taxon>
        <taxon>Bacillota</taxon>
        <taxon>Bacilli</taxon>
        <taxon>Bacillales</taxon>
        <taxon>Paenibacillaceae</taxon>
        <taxon>Brevibacillus</taxon>
    </lineage>
</organism>
<evidence type="ECO:0000313" key="1">
    <source>
        <dbReference type="EMBL" id="USG64625.1"/>
    </source>
</evidence>
<reference evidence="1" key="1">
    <citation type="submission" date="2022-06" db="EMBL/GenBank/DDBJ databases">
        <title>Genome sequencing of Brevibacillus sp. BB3-R1.</title>
        <authorList>
            <person name="Heo J."/>
            <person name="Lee D."/>
            <person name="Won M."/>
            <person name="Han B.-H."/>
            <person name="Hong S.-B."/>
            <person name="Kwon S.-W."/>
        </authorList>
    </citation>
    <scope>NUCLEOTIDE SEQUENCE</scope>
    <source>
        <strain evidence="1">BB3-R1</strain>
    </source>
</reference>
<dbReference type="RefSeq" id="WP_251871737.1">
    <property type="nucleotide sequence ID" value="NZ_CP098755.1"/>
</dbReference>
<gene>
    <name evidence="1" type="ORF">NDK47_21145</name>
</gene>
<accession>A0ABY4WBR3</accession>
<keyword evidence="2" id="KW-1185">Reference proteome</keyword>
<proteinExistence type="predicted"/>
<name>A0ABY4WBR3_9BACL</name>
<dbReference type="EMBL" id="CP098755">
    <property type="protein sequence ID" value="USG64625.1"/>
    <property type="molecule type" value="Genomic_DNA"/>
</dbReference>
<dbReference type="Proteomes" id="UP001056500">
    <property type="component" value="Chromosome"/>
</dbReference>